<sequence length="182" mass="21122">MELSSGILDTMQYENLLLKVSLHSMRFNKKSTAFQKIEVVAIQYNYCVSDSHPELRNVLINNFVYFALLLQATLTLYLRRCVTMVDTLRSSLFSDPEHQYGTIIVAAQNDAAPCPVCDFPEYLPNSLLQIFNCLVSMFRDMLLIIPHREITPPFLRKISHRTWCRIILCRDNDDAHTDVLYQ</sequence>
<accession>A0ABQ8SIJ3</accession>
<proteinExistence type="predicted"/>
<name>A0ABQ8SIJ3_PERAM</name>
<evidence type="ECO:0000313" key="1">
    <source>
        <dbReference type="EMBL" id="KAJ4433808.1"/>
    </source>
</evidence>
<reference evidence="1 2" key="1">
    <citation type="journal article" date="2022" name="Allergy">
        <title>Genome assembly and annotation of Periplaneta americana reveal a comprehensive cockroach allergen profile.</title>
        <authorList>
            <person name="Wang L."/>
            <person name="Xiong Q."/>
            <person name="Saelim N."/>
            <person name="Wang L."/>
            <person name="Nong W."/>
            <person name="Wan A.T."/>
            <person name="Shi M."/>
            <person name="Liu X."/>
            <person name="Cao Q."/>
            <person name="Hui J.H.L."/>
            <person name="Sookrung N."/>
            <person name="Leung T.F."/>
            <person name="Tungtrongchitr A."/>
            <person name="Tsui S.K.W."/>
        </authorList>
    </citation>
    <scope>NUCLEOTIDE SEQUENCE [LARGE SCALE GENOMIC DNA]</scope>
    <source>
        <strain evidence="1">PWHHKU_190912</strain>
    </source>
</reference>
<comment type="caution">
    <text evidence="1">The sequence shown here is derived from an EMBL/GenBank/DDBJ whole genome shotgun (WGS) entry which is preliminary data.</text>
</comment>
<protein>
    <submittedName>
        <fullName evidence="1">Uncharacterized protein</fullName>
    </submittedName>
</protein>
<dbReference type="Proteomes" id="UP001148838">
    <property type="component" value="Unassembled WGS sequence"/>
</dbReference>
<gene>
    <name evidence="1" type="ORF">ANN_16120</name>
</gene>
<keyword evidence="2" id="KW-1185">Reference proteome</keyword>
<organism evidence="1 2">
    <name type="scientific">Periplaneta americana</name>
    <name type="common">American cockroach</name>
    <name type="synonym">Blatta americana</name>
    <dbReference type="NCBI Taxonomy" id="6978"/>
    <lineage>
        <taxon>Eukaryota</taxon>
        <taxon>Metazoa</taxon>
        <taxon>Ecdysozoa</taxon>
        <taxon>Arthropoda</taxon>
        <taxon>Hexapoda</taxon>
        <taxon>Insecta</taxon>
        <taxon>Pterygota</taxon>
        <taxon>Neoptera</taxon>
        <taxon>Polyneoptera</taxon>
        <taxon>Dictyoptera</taxon>
        <taxon>Blattodea</taxon>
        <taxon>Blattoidea</taxon>
        <taxon>Blattidae</taxon>
        <taxon>Blattinae</taxon>
        <taxon>Periplaneta</taxon>
    </lineage>
</organism>
<evidence type="ECO:0000313" key="2">
    <source>
        <dbReference type="Proteomes" id="UP001148838"/>
    </source>
</evidence>
<dbReference type="EMBL" id="JAJSOF020000027">
    <property type="protein sequence ID" value="KAJ4433808.1"/>
    <property type="molecule type" value="Genomic_DNA"/>
</dbReference>